<dbReference type="GO" id="GO:0016787">
    <property type="term" value="F:hydrolase activity"/>
    <property type="evidence" value="ECO:0007669"/>
    <property type="project" value="UniProtKB-KW"/>
</dbReference>
<reference evidence="3" key="1">
    <citation type="journal article" date="2019" name="Int. J. Syst. Evol. Microbiol.">
        <title>The Global Catalogue of Microorganisms (GCM) 10K type strain sequencing project: providing services to taxonomists for standard genome sequencing and annotation.</title>
        <authorList>
            <consortium name="The Broad Institute Genomics Platform"/>
            <consortium name="The Broad Institute Genome Sequencing Center for Infectious Disease"/>
            <person name="Wu L."/>
            <person name="Ma J."/>
        </authorList>
    </citation>
    <scope>NUCLEOTIDE SEQUENCE [LARGE SCALE GENOMIC DNA]</scope>
    <source>
        <strain evidence="3">KCTC 19466</strain>
    </source>
</reference>
<keyword evidence="2" id="KW-0378">Hydrolase</keyword>
<gene>
    <name evidence="2" type="ORF">GCM10008096_06140</name>
</gene>
<proteinExistence type="predicted"/>
<accession>A0ABQ3GE65</accession>
<dbReference type="SUPFAM" id="SSF56601">
    <property type="entry name" value="beta-lactamase/transpeptidase-like"/>
    <property type="match status" value="1"/>
</dbReference>
<protein>
    <submittedName>
        <fullName evidence="2">Serine hydrolase</fullName>
    </submittedName>
</protein>
<dbReference type="InterPro" id="IPR001466">
    <property type="entry name" value="Beta-lactam-related"/>
</dbReference>
<dbReference type="PANTHER" id="PTHR43283">
    <property type="entry name" value="BETA-LACTAMASE-RELATED"/>
    <property type="match status" value="1"/>
</dbReference>
<dbReference type="InterPro" id="IPR012338">
    <property type="entry name" value="Beta-lactam/transpept-like"/>
</dbReference>
<dbReference type="RefSeq" id="WP_189348654.1">
    <property type="nucleotide sequence ID" value="NZ_BMXK01000002.1"/>
</dbReference>
<evidence type="ECO:0000313" key="2">
    <source>
        <dbReference type="EMBL" id="GHD01714.1"/>
    </source>
</evidence>
<keyword evidence="3" id="KW-1185">Reference proteome</keyword>
<comment type="caution">
    <text evidence="2">The sequence shown here is derived from an EMBL/GenBank/DDBJ whole genome shotgun (WGS) entry which is preliminary data.</text>
</comment>
<evidence type="ECO:0000259" key="1">
    <source>
        <dbReference type="Pfam" id="PF00144"/>
    </source>
</evidence>
<feature type="domain" description="Beta-lactamase-related" evidence="1">
    <location>
        <begin position="21"/>
        <end position="257"/>
    </location>
</feature>
<evidence type="ECO:0000313" key="3">
    <source>
        <dbReference type="Proteomes" id="UP000642819"/>
    </source>
</evidence>
<dbReference type="EMBL" id="BMXK01000002">
    <property type="protein sequence ID" value="GHD01714.1"/>
    <property type="molecule type" value="Genomic_DNA"/>
</dbReference>
<organism evidence="2 3">
    <name type="scientific">Zhihengliuella salsuginis</name>
    <dbReference type="NCBI Taxonomy" id="578222"/>
    <lineage>
        <taxon>Bacteria</taxon>
        <taxon>Bacillati</taxon>
        <taxon>Actinomycetota</taxon>
        <taxon>Actinomycetes</taxon>
        <taxon>Micrococcales</taxon>
        <taxon>Micrococcaceae</taxon>
        <taxon>Zhihengliuella</taxon>
    </lineage>
</organism>
<dbReference type="Gene3D" id="3.40.710.10">
    <property type="entry name" value="DD-peptidase/beta-lactamase superfamily"/>
    <property type="match status" value="1"/>
</dbReference>
<dbReference type="InterPro" id="IPR050789">
    <property type="entry name" value="Diverse_Enzym_Activities"/>
</dbReference>
<name>A0ABQ3GE65_9MICC</name>
<dbReference type="Pfam" id="PF00144">
    <property type="entry name" value="Beta-lactamase"/>
    <property type="match status" value="1"/>
</dbReference>
<dbReference type="Proteomes" id="UP000642819">
    <property type="component" value="Unassembled WGS sequence"/>
</dbReference>
<dbReference type="PANTHER" id="PTHR43283:SF15">
    <property type="entry name" value="CONSERVED PROTEIN"/>
    <property type="match status" value="1"/>
</dbReference>
<sequence>MTDQTVSTALGAIADWPVDNAAAAVVGDDGTRLGSAGDVTRRFRLASVTKLLSAYAALLALEEGALELEQPAGPEGATVHDLLAHTAGYDFGSRDIKAAPRTRRIYSNAGFEVLGETLETETGMTFAQYLDEAVLQPLGMSSTSLEGSPAAGAVSTVEDLEKFAAELMAPRLAAPQTLAEAASVQFTGLAGILPGYGRQQDNAWGLGFEIKANKTPHWTSALNSAATFGHFGQSGTFLWVDPELKVACIALADRDFGTWAVDAWPPFSTGVVQALS</sequence>